<feature type="transmembrane region" description="Helical" evidence="18">
    <location>
        <begin position="71"/>
        <end position="94"/>
    </location>
</feature>
<comment type="function">
    <text evidence="1">This protein catalyzes the committed step to the synthesis of the acidic phospholipids.</text>
</comment>
<keyword evidence="11" id="KW-0443">Lipid metabolism</keyword>
<gene>
    <name evidence="19" type="ORF">SAMN02745180_01387</name>
</gene>
<evidence type="ECO:0000256" key="6">
    <source>
        <dbReference type="ARBA" id="ARBA00014944"/>
    </source>
</evidence>
<evidence type="ECO:0000256" key="4">
    <source>
        <dbReference type="ARBA" id="ARBA00010441"/>
    </source>
</evidence>
<keyword evidence="12 18" id="KW-0472">Membrane</keyword>
<evidence type="ECO:0000256" key="12">
    <source>
        <dbReference type="ARBA" id="ARBA00023136"/>
    </source>
</evidence>
<keyword evidence="10 18" id="KW-1133">Transmembrane helix</keyword>
<comment type="catalytic activity">
    <reaction evidence="15">
        <text>a CDP-1,2-diacyl-sn-glycerol + sn-glycerol 3-phosphate = a 1,2-diacyl-sn-glycero-3-phospho-(1'-sn-glycero-3'-phosphate) + CMP + H(+)</text>
        <dbReference type="Rhea" id="RHEA:12593"/>
        <dbReference type="ChEBI" id="CHEBI:15378"/>
        <dbReference type="ChEBI" id="CHEBI:57597"/>
        <dbReference type="ChEBI" id="CHEBI:58332"/>
        <dbReference type="ChEBI" id="CHEBI:60110"/>
        <dbReference type="ChEBI" id="CHEBI:60377"/>
        <dbReference type="EC" id="2.7.8.5"/>
    </reaction>
</comment>
<proteinExistence type="inferred from homology"/>
<keyword evidence="13" id="KW-0594">Phospholipid biosynthesis</keyword>
<keyword evidence="7" id="KW-0444">Lipid biosynthesis</keyword>
<dbReference type="PIRSF" id="PIRSF000847">
    <property type="entry name" value="Phos_ph_gly_syn"/>
    <property type="match status" value="1"/>
</dbReference>
<evidence type="ECO:0000313" key="19">
    <source>
        <dbReference type="EMBL" id="SHH90558.1"/>
    </source>
</evidence>
<dbReference type="EC" id="2.7.8.5" evidence="5 16"/>
<sequence length="178" mass="19874">MNTANILTLTRILLMPIYLIVFYSNLENKIIYAGMILILAGITDILDGYIARKYDMVTKLGTALDPVSDKITTFVVLISFVSANIIPIWILIVLGLKEAFLIMGGAILYYHGDKEVIPANKFGKIATTSFYIAVIAAILNFPNTIVYTLFYIVVALHLIAFVNYLSIFTSIIKDKNRI</sequence>
<organism evidence="19 20">
    <name type="scientific">Sporanaerobacter acetigenes DSM 13106</name>
    <dbReference type="NCBI Taxonomy" id="1123281"/>
    <lineage>
        <taxon>Bacteria</taxon>
        <taxon>Bacillati</taxon>
        <taxon>Bacillota</taxon>
        <taxon>Tissierellia</taxon>
        <taxon>Tissierellales</taxon>
        <taxon>Sporanaerobacteraceae</taxon>
        <taxon>Sporanaerobacter</taxon>
    </lineage>
</organism>
<dbReference type="InterPro" id="IPR000462">
    <property type="entry name" value="CDP-OH_P_trans"/>
</dbReference>
<dbReference type="RefSeq" id="WP_072744058.1">
    <property type="nucleotide sequence ID" value="NZ_FQXR01000005.1"/>
</dbReference>
<evidence type="ECO:0000256" key="1">
    <source>
        <dbReference type="ARBA" id="ARBA00003973"/>
    </source>
</evidence>
<dbReference type="InterPro" id="IPR048254">
    <property type="entry name" value="CDP_ALCOHOL_P_TRANSF_CS"/>
</dbReference>
<dbReference type="PANTHER" id="PTHR14269">
    <property type="entry name" value="CDP-DIACYLGLYCEROL--GLYCEROL-3-PHOSPHATE 3-PHOSPHATIDYLTRANSFERASE-RELATED"/>
    <property type="match status" value="1"/>
</dbReference>
<evidence type="ECO:0000256" key="8">
    <source>
        <dbReference type="ARBA" id="ARBA00022679"/>
    </source>
</evidence>
<accession>A0A1M5WSU4</accession>
<feature type="transmembrane region" description="Helical" evidence="18">
    <location>
        <begin position="145"/>
        <end position="172"/>
    </location>
</feature>
<dbReference type="AlphaFoldDB" id="A0A1M5WSU4"/>
<comment type="subcellular location">
    <subcellularLocation>
        <location evidence="2">Membrane</location>
        <topology evidence="2">Multi-pass membrane protein</topology>
    </subcellularLocation>
</comment>
<dbReference type="GO" id="GO:0006655">
    <property type="term" value="P:phosphatidylglycerol biosynthetic process"/>
    <property type="evidence" value="ECO:0007669"/>
    <property type="project" value="UniProtKB-UniPathway"/>
</dbReference>
<keyword evidence="8 17" id="KW-0808">Transferase</keyword>
<protein>
    <recommendedName>
        <fullName evidence="6 16">CDP-diacylglycerol--glycerol-3-phosphate 3-phosphatidyltransferase</fullName>
        <ecNumber evidence="5 16">2.7.8.5</ecNumber>
    </recommendedName>
</protein>
<dbReference type="STRING" id="1123281.SAMN02745180_01387"/>
<evidence type="ECO:0000256" key="3">
    <source>
        <dbReference type="ARBA" id="ARBA00005042"/>
    </source>
</evidence>
<evidence type="ECO:0000313" key="20">
    <source>
        <dbReference type="Proteomes" id="UP000184389"/>
    </source>
</evidence>
<dbReference type="InterPro" id="IPR050324">
    <property type="entry name" value="CDP-alcohol_PTase-I"/>
</dbReference>
<evidence type="ECO:0000256" key="5">
    <source>
        <dbReference type="ARBA" id="ARBA00013170"/>
    </source>
</evidence>
<comment type="similarity">
    <text evidence="4 17">Belongs to the CDP-alcohol phosphatidyltransferase class-I family.</text>
</comment>
<dbReference type="EMBL" id="FQXR01000005">
    <property type="protein sequence ID" value="SHH90558.1"/>
    <property type="molecule type" value="Genomic_DNA"/>
</dbReference>
<comment type="pathway">
    <text evidence="3">Phospholipid metabolism; phosphatidylglycerol biosynthesis; phosphatidylglycerol from CDP-diacylglycerol: step 1/2.</text>
</comment>
<dbReference type="PROSITE" id="PS00379">
    <property type="entry name" value="CDP_ALCOHOL_P_TRANSF"/>
    <property type="match status" value="1"/>
</dbReference>
<feature type="transmembrane region" description="Helical" evidence="18">
    <location>
        <begin position="6"/>
        <end position="23"/>
    </location>
</feature>
<evidence type="ECO:0000256" key="16">
    <source>
        <dbReference type="NCBIfam" id="TIGR00560"/>
    </source>
</evidence>
<evidence type="ECO:0000256" key="15">
    <source>
        <dbReference type="ARBA" id="ARBA00048586"/>
    </source>
</evidence>
<dbReference type="PANTHER" id="PTHR14269:SF62">
    <property type="entry name" value="CDP-DIACYLGLYCEROL--GLYCEROL-3-PHOSPHATE 3-PHOSPHATIDYLTRANSFERASE 1, CHLOROPLASTIC"/>
    <property type="match status" value="1"/>
</dbReference>
<evidence type="ECO:0000256" key="7">
    <source>
        <dbReference type="ARBA" id="ARBA00022516"/>
    </source>
</evidence>
<evidence type="ECO:0000256" key="10">
    <source>
        <dbReference type="ARBA" id="ARBA00022989"/>
    </source>
</evidence>
<dbReference type="UniPathway" id="UPA00084">
    <property type="reaction ID" value="UER00503"/>
</dbReference>
<dbReference type="InterPro" id="IPR043130">
    <property type="entry name" value="CDP-OH_PTrfase_TM_dom"/>
</dbReference>
<dbReference type="Gene3D" id="1.20.120.1760">
    <property type="match status" value="1"/>
</dbReference>
<dbReference type="GO" id="GO:0008444">
    <property type="term" value="F:CDP-diacylglycerol-glycerol-3-phosphate 3-phosphatidyltransferase activity"/>
    <property type="evidence" value="ECO:0007669"/>
    <property type="project" value="UniProtKB-UniRule"/>
</dbReference>
<evidence type="ECO:0000256" key="11">
    <source>
        <dbReference type="ARBA" id="ARBA00023098"/>
    </source>
</evidence>
<keyword evidence="20" id="KW-1185">Reference proteome</keyword>
<reference evidence="19 20" key="1">
    <citation type="submission" date="2016-11" db="EMBL/GenBank/DDBJ databases">
        <authorList>
            <person name="Jaros S."/>
            <person name="Januszkiewicz K."/>
            <person name="Wedrychowicz H."/>
        </authorList>
    </citation>
    <scope>NUCLEOTIDE SEQUENCE [LARGE SCALE GENOMIC DNA]</scope>
    <source>
        <strain evidence="19 20">DSM 13106</strain>
    </source>
</reference>
<dbReference type="InterPro" id="IPR004570">
    <property type="entry name" value="Phosphatidylglycerol_P_synth"/>
</dbReference>
<dbReference type="GO" id="GO:0016020">
    <property type="term" value="C:membrane"/>
    <property type="evidence" value="ECO:0007669"/>
    <property type="project" value="UniProtKB-SubCell"/>
</dbReference>
<evidence type="ECO:0000256" key="2">
    <source>
        <dbReference type="ARBA" id="ARBA00004141"/>
    </source>
</evidence>
<dbReference type="Proteomes" id="UP000184389">
    <property type="component" value="Unassembled WGS sequence"/>
</dbReference>
<feature type="transmembrane region" description="Helical" evidence="18">
    <location>
        <begin position="30"/>
        <end position="51"/>
    </location>
</feature>
<dbReference type="OrthoDB" id="9796672at2"/>
<evidence type="ECO:0000256" key="9">
    <source>
        <dbReference type="ARBA" id="ARBA00022692"/>
    </source>
</evidence>
<evidence type="ECO:0000256" key="18">
    <source>
        <dbReference type="SAM" id="Phobius"/>
    </source>
</evidence>
<dbReference type="NCBIfam" id="TIGR00560">
    <property type="entry name" value="pgsA"/>
    <property type="match status" value="1"/>
</dbReference>
<evidence type="ECO:0000256" key="14">
    <source>
        <dbReference type="ARBA" id="ARBA00023264"/>
    </source>
</evidence>
<keyword evidence="14" id="KW-1208">Phospholipid metabolism</keyword>
<feature type="transmembrane region" description="Helical" evidence="18">
    <location>
        <begin position="122"/>
        <end position="139"/>
    </location>
</feature>
<keyword evidence="9 18" id="KW-0812">Transmembrane</keyword>
<evidence type="ECO:0000256" key="13">
    <source>
        <dbReference type="ARBA" id="ARBA00023209"/>
    </source>
</evidence>
<dbReference type="Pfam" id="PF01066">
    <property type="entry name" value="CDP-OH_P_transf"/>
    <property type="match status" value="1"/>
</dbReference>
<name>A0A1M5WSU4_9FIRM</name>
<evidence type="ECO:0000256" key="17">
    <source>
        <dbReference type="RuleBase" id="RU003750"/>
    </source>
</evidence>